<gene>
    <name evidence="2" type="ORF">ACFOD7_12380</name>
</gene>
<keyword evidence="3" id="KW-1185">Reference proteome</keyword>
<dbReference type="Proteomes" id="UP001595557">
    <property type="component" value="Unassembled WGS sequence"/>
</dbReference>
<keyword evidence="1" id="KW-0812">Transmembrane</keyword>
<comment type="caution">
    <text evidence="2">The sequence shown here is derived from an EMBL/GenBank/DDBJ whole genome shotgun (WGS) entry which is preliminary data.</text>
</comment>
<keyword evidence="1" id="KW-0472">Membrane</keyword>
<reference evidence="3" key="1">
    <citation type="journal article" date="2019" name="Int. J. Syst. Evol. Microbiol.">
        <title>The Global Catalogue of Microorganisms (GCM) 10K type strain sequencing project: providing services to taxonomists for standard genome sequencing and annotation.</title>
        <authorList>
            <consortium name="The Broad Institute Genomics Platform"/>
            <consortium name="The Broad Institute Genome Sequencing Center for Infectious Disease"/>
            <person name="Wu L."/>
            <person name="Ma J."/>
        </authorList>
    </citation>
    <scope>NUCLEOTIDE SEQUENCE [LARGE SCALE GENOMIC DNA]</scope>
    <source>
        <strain evidence="3">KCTC 52239</strain>
    </source>
</reference>
<organism evidence="2 3">
    <name type="scientific">Paracoccus fontiphilus</name>
    <dbReference type="NCBI Taxonomy" id="1815556"/>
    <lineage>
        <taxon>Bacteria</taxon>
        <taxon>Pseudomonadati</taxon>
        <taxon>Pseudomonadota</taxon>
        <taxon>Alphaproteobacteria</taxon>
        <taxon>Rhodobacterales</taxon>
        <taxon>Paracoccaceae</taxon>
        <taxon>Paracoccus</taxon>
    </lineage>
</organism>
<accession>A0ABV7II43</accession>
<dbReference type="EMBL" id="JBHRTE010000049">
    <property type="protein sequence ID" value="MFC3168845.1"/>
    <property type="molecule type" value="Genomic_DNA"/>
</dbReference>
<dbReference type="RefSeq" id="WP_377707119.1">
    <property type="nucleotide sequence ID" value="NZ_JBHRTE010000049.1"/>
</dbReference>
<evidence type="ECO:0000256" key="1">
    <source>
        <dbReference type="SAM" id="Phobius"/>
    </source>
</evidence>
<proteinExistence type="predicted"/>
<name>A0ABV7II43_9RHOB</name>
<keyword evidence="1" id="KW-1133">Transmembrane helix</keyword>
<evidence type="ECO:0000313" key="2">
    <source>
        <dbReference type="EMBL" id="MFC3168845.1"/>
    </source>
</evidence>
<protein>
    <submittedName>
        <fullName evidence="2">Uncharacterized protein</fullName>
    </submittedName>
</protein>
<evidence type="ECO:0000313" key="3">
    <source>
        <dbReference type="Proteomes" id="UP001595557"/>
    </source>
</evidence>
<feature type="transmembrane region" description="Helical" evidence="1">
    <location>
        <begin position="20"/>
        <end position="46"/>
    </location>
</feature>
<sequence length="217" mass="24511">MPKQPNRAPRRSDGMWTWIMQHAAVVQAVVGLVTAAVWITYLHAFIESMRRQRRSEILITLGGDRGLLGRVLVSNLGLEPIYILDIMLKRCTGSEERIVTVTDRTEVDPAEQTSLDRATLQRPLKSGEYVEIGTIDNMLDRAATRLDRGRSDPDLSCLELTVAAVTAAESSIVAARRIFDIRHEGGRVLLKPRTLYAEQIRGRRGRRRIERQLTDLL</sequence>